<gene>
    <name evidence="1" type="ORF">COT54_01560</name>
</gene>
<sequence>MQQFLNKIIERAIANSQSLKVAKLQIKDEWRPDIVISRDPGSGGKLIAKKIAKKLGWQFFDKKLMLKLSKELGIPEGELTKVDEHSRSWIADSFQSLFNSSYVSDIRYLNNLKKILLLAAKKGDMVILGRGANHILPHNKCLRIRITASMATRVDNTYKYEKRRTKAEAQEWVEHIQKRRNQFIRQYFGTNPHNPWNYDLVISTDHLTLDQARDIIIHAFKTKFPRV</sequence>
<comment type="caution">
    <text evidence="1">The sequence shown here is derived from an EMBL/GenBank/DDBJ whole genome shotgun (WGS) entry which is preliminary data.</text>
</comment>
<reference evidence="2" key="1">
    <citation type="submission" date="2017-09" db="EMBL/GenBank/DDBJ databases">
        <title>Depth-based differentiation of microbial function through sediment-hosted aquifers and enrichment of novel symbionts in the deep terrestrial subsurface.</title>
        <authorList>
            <person name="Probst A.J."/>
            <person name="Ladd B."/>
            <person name="Jarett J.K."/>
            <person name="Geller-Mcgrath D.E."/>
            <person name="Sieber C.M.K."/>
            <person name="Emerson J.B."/>
            <person name="Anantharaman K."/>
            <person name="Thomas B.C."/>
            <person name="Malmstrom R."/>
            <person name="Stieglmeier M."/>
            <person name="Klingl A."/>
            <person name="Woyke T."/>
            <person name="Ryan C.M."/>
            <person name="Banfield J.F."/>
        </authorList>
    </citation>
    <scope>NUCLEOTIDE SEQUENCE [LARGE SCALE GENOMIC DNA]</scope>
</reference>
<organism evidence="1 2">
    <name type="scientific">Candidatus Collierbacteria bacterium CG09_land_8_20_14_0_10_46_12</name>
    <dbReference type="NCBI Taxonomy" id="1974533"/>
    <lineage>
        <taxon>Bacteria</taxon>
        <taxon>Candidatus Collieribacteriota</taxon>
    </lineage>
</organism>
<dbReference type="Pfam" id="PF13189">
    <property type="entry name" value="Cytidylate_kin2"/>
    <property type="match status" value="1"/>
</dbReference>
<dbReference type="Proteomes" id="UP000229574">
    <property type="component" value="Unassembled WGS sequence"/>
</dbReference>
<dbReference type="InterPro" id="IPR027417">
    <property type="entry name" value="P-loop_NTPase"/>
</dbReference>
<name>A0A2H0WZK5_9BACT</name>
<dbReference type="EMBL" id="PEYY01000069">
    <property type="protein sequence ID" value="PIS18015.1"/>
    <property type="molecule type" value="Genomic_DNA"/>
</dbReference>
<evidence type="ECO:0008006" key="3">
    <source>
        <dbReference type="Google" id="ProtNLM"/>
    </source>
</evidence>
<evidence type="ECO:0000313" key="1">
    <source>
        <dbReference type="EMBL" id="PIS18015.1"/>
    </source>
</evidence>
<dbReference type="SUPFAM" id="SSF52540">
    <property type="entry name" value="P-loop containing nucleoside triphosphate hydrolases"/>
    <property type="match status" value="1"/>
</dbReference>
<dbReference type="AlphaFoldDB" id="A0A2H0WZK5"/>
<proteinExistence type="predicted"/>
<dbReference type="Gene3D" id="3.40.50.300">
    <property type="entry name" value="P-loop containing nucleotide triphosphate hydrolases"/>
    <property type="match status" value="1"/>
</dbReference>
<evidence type="ECO:0000313" key="2">
    <source>
        <dbReference type="Proteomes" id="UP000229574"/>
    </source>
</evidence>
<protein>
    <recommendedName>
        <fullName evidence="3">Cytidylate kinase-like family protein</fullName>
    </recommendedName>
</protein>
<accession>A0A2H0WZK5</accession>